<dbReference type="Proteomes" id="UP000711488">
    <property type="component" value="Unassembled WGS sequence"/>
</dbReference>
<dbReference type="Gene3D" id="1.25.40.10">
    <property type="entry name" value="Tetratricopeptide repeat domain"/>
    <property type="match status" value="1"/>
</dbReference>
<dbReference type="InterPro" id="IPR040364">
    <property type="entry name" value="TTC21A/TTC21B"/>
</dbReference>
<evidence type="ECO:0000313" key="2">
    <source>
        <dbReference type="EMBL" id="KAA0196761.1"/>
    </source>
</evidence>
<dbReference type="InterPro" id="IPR011990">
    <property type="entry name" value="TPR-like_helical_dom_sf"/>
</dbReference>
<dbReference type="GO" id="GO:0030991">
    <property type="term" value="C:intraciliary transport particle A"/>
    <property type="evidence" value="ECO:0007669"/>
    <property type="project" value="TreeGrafter"/>
</dbReference>
<accession>A0A6A0H274</accession>
<dbReference type="SUPFAM" id="SSF48452">
    <property type="entry name" value="TPR-like"/>
    <property type="match status" value="1"/>
</dbReference>
<dbReference type="Pfam" id="PF25060">
    <property type="entry name" value="ARM_TT21_2nd"/>
    <property type="match status" value="1"/>
</dbReference>
<dbReference type="AlphaFoldDB" id="A0A6A0H274"/>
<dbReference type="GO" id="GO:0061512">
    <property type="term" value="P:protein localization to cilium"/>
    <property type="evidence" value="ECO:0007669"/>
    <property type="project" value="TreeGrafter"/>
</dbReference>
<dbReference type="InterPro" id="IPR056832">
    <property type="entry name" value="ARM_TT21_2nd"/>
</dbReference>
<reference evidence="2" key="3">
    <citation type="submission" date="2019-06" db="EMBL/GenBank/DDBJ databases">
        <authorList>
            <person name="Poynton C."/>
            <person name="Hasenbein S."/>
            <person name="Benoit J.B."/>
            <person name="Sepulveda M.S."/>
            <person name="Poelchau M.F."/>
            <person name="Murali S.C."/>
            <person name="Chen S."/>
            <person name="Glastad K.M."/>
            <person name="Werren J.H."/>
            <person name="Vineis J.H."/>
            <person name="Bowen J.L."/>
            <person name="Friedrich M."/>
            <person name="Jones J."/>
            <person name="Robertson H.M."/>
            <person name="Feyereisen R."/>
            <person name="Mechler-Hickson A."/>
            <person name="Mathers N."/>
            <person name="Lee C.E."/>
            <person name="Colbourne J.K."/>
            <person name="Biales A."/>
            <person name="Johnston J.S."/>
            <person name="Wellborn G.A."/>
            <person name="Rosendale A.J."/>
            <person name="Cridge A.G."/>
            <person name="Munoz-Torres M.C."/>
            <person name="Bain P.A."/>
            <person name="Manny A.R."/>
            <person name="Major K.M."/>
            <person name="Lambert F.N."/>
            <person name="Vulpe C.D."/>
            <person name="Tuck P."/>
            <person name="Blalock B.J."/>
            <person name="Lin Y.-Y."/>
            <person name="Smith M.E."/>
            <person name="Ochoa-Acuna H."/>
            <person name="Chen M.-J.M."/>
            <person name="Childers C.P."/>
            <person name="Qu J."/>
            <person name="Dugan S."/>
            <person name="Lee S.L."/>
            <person name="Chao H."/>
            <person name="Dinh H."/>
            <person name="Han Y."/>
            <person name="Doddapaneni H."/>
            <person name="Worley K.C."/>
            <person name="Muzny D.M."/>
            <person name="Gibbs R.A."/>
            <person name="Richards S."/>
        </authorList>
    </citation>
    <scope>NUCLEOTIDE SEQUENCE</scope>
    <source>
        <strain evidence="2">HAZT.00-mixed</strain>
        <tissue evidence="2">Whole organism</tissue>
    </source>
</reference>
<gene>
    <name evidence="2" type="ORF">HAZT_HAZT000939</name>
</gene>
<proteinExistence type="predicted"/>
<dbReference type="GO" id="GO:0035721">
    <property type="term" value="P:intraciliary retrograde transport"/>
    <property type="evidence" value="ECO:0007669"/>
    <property type="project" value="TreeGrafter"/>
</dbReference>
<evidence type="ECO:0000259" key="1">
    <source>
        <dbReference type="Pfam" id="PF25060"/>
    </source>
</evidence>
<organism evidence="2">
    <name type="scientific">Hyalella azteca</name>
    <name type="common">Amphipod</name>
    <dbReference type="NCBI Taxonomy" id="294128"/>
    <lineage>
        <taxon>Eukaryota</taxon>
        <taxon>Metazoa</taxon>
        <taxon>Ecdysozoa</taxon>
        <taxon>Arthropoda</taxon>
        <taxon>Crustacea</taxon>
        <taxon>Multicrustacea</taxon>
        <taxon>Malacostraca</taxon>
        <taxon>Eumalacostraca</taxon>
        <taxon>Peracarida</taxon>
        <taxon>Amphipoda</taxon>
        <taxon>Senticaudata</taxon>
        <taxon>Talitrida</taxon>
        <taxon>Talitroidea</taxon>
        <taxon>Hyalellidae</taxon>
        <taxon>Hyalella</taxon>
    </lineage>
</organism>
<feature type="domain" description="Tetratricopeptide repeat protein 21A/21B second ARM" evidence="1">
    <location>
        <begin position="1"/>
        <end position="39"/>
    </location>
</feature>
<name>A0A6A0H274_HYAAZ</name>
<dbReference type="PANTHER" id="PTHR14699">
    <property type="entry name" value="STI2 PROTEIN-RELATED"/>
    <property type="match status" value="1"/>
</dbReference>
<dbReference type="GO" id="GO:0005929">
    <property type="term" value="C:cilium"/>
    <property type="evidence" value="ECO:0007669"/>
    <property type="project" value="GOC"/>
</dbReference>
<protein>
    <recommendedName>
        <fullName evidence="1">Tetratricopeptide repeat protein 21A/21B second ARM domain-containing protein</fullName>
    </recommendedName>
</protein>
<comment type="caution">
    <text evidence="2">The sequence shown here is derived from an EMBL/GenBank/DDBJ whole genome shotgun (WGS) entry which is preliminary data.</text>
</comment>
<dbReference type="EMBL" id="JQDR03008720">
    <property type="protein sequence ID" value="KAA0196761.1"/>
    <property type="molecule type" value="Genomic_DNA"/>
</dbReference>
<reference evidence="2" key="1">
    <citation type="submission" date="2014-08" db="EMBL/GenBank/DDBJ databases">
        <authorList>
            <person name="Murali S."/>
            <person name="Richards S."/>
            <person name="Bandaranaike D."/>
            <person name="Bellair M."/>
            <person name="Blankenburg K."/>
            <person name="Chao H."/>
            <person name="Dinh H."/>
            <person name="Doddapaneni H."/>
            <person name="Dugan-Rocha S."/>
            <person name="Elkadiri S."/>
            <person name="Gnanaolivu R."/>
            <person name="Hughes D."/>
            <person name="Lee S."/>
            <person name="Li M."/>
            <person name="Ming W."/>
            <person name="Munidasa M."/>
            <person name="Muniz J."/>
            <person name="Nguyen L."/>
            <person name="Osuji N."/>
            <person name="Pu L.-L."/>
            <person name="Puazo M."/>
            <person name="Skinner E."/>
            <person name="Qu C."/>
            <person name="Quiroz J."/>
            <person name="Raj R."/>
            <person name="Weissenberger G."/>
            <person name="Xin Y."/>
            <person name="Zou X."/>
            <person name="Han Y."/>
            <person name="Worley K."/>
            <person name="Muzny D."/>
            <person name="Gibbs R."/>
        </authorList>
    </citation>
    <scope>NUCLEOTIDE SEQUENCE</scope>
    <source>
        <strain evidence="2">HAZT.00-mixed</strain>
        <tissue evidence="2">Whole organism</tissue>
    </source>
</reference>
<dbReference type="Pfam" id="PF25058">
    <property type="entry name" value="ARM_TT21"/>
    <property type="match status" value="1"/>
</dbReference>
<reference evidence="2" key="2">
    <citation type="journal article" date="2018" name="Environ. Sci. Technol.">
        <title>The Toxicogenome of Hyalella azteca: A Model for Sediment Ecotoxicology and Evolutionary Toxicology.</title>
        <authorList>
            <person name="Poynton H.C."/>
            <person name="Hasenbein S."/>
            <person name="Benoit J.B."/>
            <person name="Sepulveda M.S."/>
            <person name="Poelchau M.F."/>
            <person name="Hughes D.S.T."/>
            <person name="Murali S.C."/>
            <person name="Chen S."/>
            <person name="Glastad K.M."/>
            <person name="Goodisman M.A.D."/>
            <person name="Werren J.H."/>
            <person name="Vineis J.H."/>
            <person name="Bowen J.L."/>
            <person name="Friedrich M."/>
            <person name="Jones J."/>
            <person name="Robertson H.M."/>
            <person name="Feyereisen R."/>
            <person name="Mechler-Hickson A."/>
            <person name="Mathers N."/>
            <person name="Lee C.E."/>
            <person name="Colbourne J.K."/>
            <person name="Biales A."/>
            <person name="Johnston J.S."/>
            <person name="Wellborn G.A."/>
            <person name="Rosendale A.J."/>
            <person name="Cridge A.G."/>
            <person name="Munoz-Torres M.C."/>
            <person name="Bain P.A."/>
            <person name="Manny A.R."/>
            <person name="Major K.M."/>
            <person name="Lambert F.N."/>
            <person name="Vulpe C.D."/>
            <person name="Tuck P."/>
            <person name="Blalock B.J."/>
            <person name="Lin Y.Y."/>
            <person name="Smith M.E."/>
            <person name="Ochoa-Acuna H."/>
            <person name="Chen M.M."/>
            <person name="Childers C.P."/>
            <person name="Qu J."/>
            <person name="Dugan S."/>
            <person name="Lee S.L."/>
            <person name="Chao H."/>
            <person name="Dinh H."/>
            <person name="Han Y."/>
            <person name="Doddapaneni H."/>
            <person name="Worley K.C."/>
            <person name="Muzny D.M."/>
            <person name="Gibbs R.A."/>
            <person name="Richards S."/>
        </authorList>
    </citation>
    <scope>NUCLEOTIDE SEQUENCE</scope>
    <source>
        <strain evidence="2">HAZT.00-mixed</strain>
        <tissue evidence="2">Whole organism</tissue>
    </source>
</reference>
<dbReference type="PANTHER" id="PTHR14699:SF0">
    <property type="entry name" value="TETRATRICOPEPTIDE REPEAT PROTEIN 21 HOMOLOG"/>
    <property type="match status" value="1"/>
</dbReference>
<sequence>MITGDLRAANATLSHIIDNVGSTSSEARLLMAEVQLQQGNYKQAQQSLEVALSFNFEVREQPTFHLVKARVLKKQGAYSEALKTLTNCLQLNKTKAASGGSSSNMMLASGGGSRELTITEKTSVFLEKVDCHLLAKQPELAAQVMEEARVALKGSGEEVRLNVASADLALNRGDPQQALATLRAVATDNQYYLQARHKMANIYLNHLHDKRMFAACYKCVNVMFYNDI</sequence>